<evidence type="ECO:0000313" key="9">
    <source>
        <dbReference type="EMBL" id="HJG81459.1"/>
    </source>
</evidence>
<evidence type="ECO:0000256" key="1">
    <source>
        <dbReference type="ARBA" id="ARBA00004651"/>
    </source>
</evidence>
<keyword evidence="9" id="KW-0012">Acyltransferase</keyword>
<feature type="transmembrane region" description="Helical" evidence="7">
    <location>
        <begin position="290"/>
        <end position="310"/>
    </location>
</feature>
<keyword evidence="5 7" id="KW-1133">Transmembrane helix</keyword>
<feature type="transmembrane region" description="Helical" evidence="7">
    <location>
        <begin position="226"/>
        <end position="246"/>
    </location>
</feature>
<dbReference type="PANTHER" id="PTHR40074">
    <property type="entry name" value="O-ACETYLTRANSFERASE WECH"/>
    <property type="match status" value="1"/>
</dbReference>
<accession>A0A921MHI7</accession>
<evidence type="ECO:0000256" key="7">
    <source>
        <dbReference type="SAM" id="Phobius"/>
    </source>
</evidence>
<evidence type="ECO:0000256" key="5">
    <source>
        <dbReference type="ARBA" id="ARBA00022989"/>
    </source>
</evidence>
<evidence type="ECO:0000256" key="3">
    <source>
        <dbReference type="ARBA" id="ARBA00022475"/>
    </source>
</evidence>
<evidence type="ECO:0000256" key="4">
    <source>
        <dbReference type="ARBA" id="ARBA00022692"/>
    </source>
</evidence>
<evidence type="ECO:0000313" key="10">
    <source>
        <dbReference type="Proteomes" id="UP000784435"/>
    </source>
</evidence>
<gene>
    <name evidence="9" type="ORF">K8V08_13730</name>
</gene>
<feature type="domain" description="Acyltransferase 3" evidence="8">
    <location>
        <begin position="13"/>
        <end position="307"/>
    </location>
</feature>
<feature type="transmembrane region" description="Helical" evidence="7">
    <location>
        <begin position="118"/>
        <end position="141"/>
    </location>
</feature>
<name>A0A921MHI7_9MICO</name>
<keyword evidence="4 7" id="KW-0812">Transmembrane</keyword>
<dbReference type="Pfam" id="PF01757">
    <property type="entry name" value="Acyl_transf_3"/>
    <property type="match status" value="1"/>
</dbReference>
<dbReference type="Proteomes" id="UP000784435">
    <property type="component" value="Unassembled WGS sequence"/>
</dbReference>
<proteinExistence type="inferred from homology"/>
<reference evidence="9" key="1">
    <citation type="journal article" date="2021" name="PeerJ">
        <title>Extensive microbial diversity within the chicken gut microbiome revealed by metagenomics and culture.</title>
        <authorList>
            <person name="Gilroy R."/>
            <person name="Ravi A."/>
            <person name="Getino M."/>
            <person name="Pursley I."/>
            <person name="Horton D.L."/>
            <person name="Alikhan N.F."/>
            <person name="Baker D."/>
            <person name="Gharbi K."/>
            <person name="Hall N."/>
            <person name="Watson M."/>
            <person name="Adriaenssens E.M."/>
            <person name="Foster-Nyarko E."/>
            <person name="Jarju S."/>
            <person name="Secka A."/>
            <person name="Antonio M."/>
            <person name="Oren A."/>
            <person name="Chaudhuri R.R."/>
            <person name="La Ragione R."/>
            <person name="Hildebrand F."/>
            <person name="Pallen M.J."/>
        </authorList>
    </citation>
    <scope>NUCLEOTIDE SEQUENCE</scope>
    <source>
        <strain evidence="9">ChiGjej5B5-7349</strain>
    </source>
</reference>
<evidence type="ECO:0000256" key="2">
    <source>
        <dbReference type="ARBA" id="ARBA00007400"/>
    </source>
</evidence>
<comment type="subcellular location">
    <subcellularLocation>
        <location evidence="1">Cell membrane</location>
        <topology evidence="1">Multi-pass membrane protein</topology>
    </subcellularLocation>
</comment>
<keyword evidence="9" id="KW-0808">Transferase</keyword>
<feature type="transmembrane region" description="Helical" evidence="7">
    <location>
        <begin position="258"/>
        <end position="278"/>
    </location>
</feature>
<dbReference type="GO" id="GO:0005886">
    <property type="term" value="C:plasma membrane"/>
    <property type="evidence" value="ECO:0007669"/>
    <property type="project" value="UniProtKB-SubCell"/>
</dbReference>
<protein>
    <submittedName>
        <fullName evidence="9">Acyltransferase</fullName>
    </submittedName>
</protein>
<comment type="similarity">
    <text evidence="2">Belongs to the acyltransferase 3 family.</text>
</comment>
<reference evidence="9" key="2">
    <citation type="submission" date="2021-09" db="EMBL/GenBank/DDBJ databases">
        <authorList>
            <person name="Gilroy R."/>
        </authorList>
    </citation>
    <scope>NUCLEOTIDE SEQUENCE</scope>
    <source>
        <strain evidence="9">ChiGjej5B5-7349</strain>
    </source>
</reference>
<comment type="caution">
    <text evidence="9">The sequence shown here is derived from an EMBL/GenBank/DDBJ whole genome shotgun (WGS) entry which is preliminary data.</text>
</comment>
<dbReference type="EMBL" id="DYUK01000318">
    <property type="protein sequence ID" value="HJG81459.1"/>
    <property type="molecule type" value="Genomic_DNA"/>
</dbReference>
<sequence>MAATESSGARAGWMDMLRGLAVLLVAVFHIQYPLMERVPGTPDVLLRVGESMQPFRMPLLFFLSGLLLPRSLAKPPRTYVTGKLRSLIWPFVLWTVIVAITFEALWRDEDRWWLLTDATAMLTGFQHLWFLSVLIVCYAFAPLTQLVPAWVLPLPMAFASSFLTSDSSWVEYGEKVLWYGAFFFAGAAVAHVVTGWQRLSPLVPAGMLALTLVWGYLSAHDQELRTTLGFATFIMSLVGVLGITWLAPRLPRIRFLEWAGRGSIVIYLVNLTTITLAFESIDALGIEQPWLITLILIVAGLVIPVAMVPLSRTVLFTWPTRRSTAADRPAAV</sequence>
<feature type="transmembrane region" description="Helical" evidence="7">
    <location>
        <begin position="176"/>
        <end position="196"/>
    </location>
</feature>
<feature type="transmembrane region" description="Helical" evidence="7">
    <location>
        <begin position="202"/>
        <end position="219"/>
    </location>
</feature>
<evidence type="ECO:0000256" key="6">
    <source>
        <dbReference type="ARBA" id="ARBA00023136"/>
    </source>
</evidence>
<dbReference type="GO" id="GO:0009246">
    <property type="term" value="P:enterobacterial common antigen biosynthetic process"/>
    <property type="evidence" value="ECO:0007669"/>
    <property type="project" value="TreeGrafter"/>
</dbReference>
<dbReference type="GO" id="GO:0016413">
    <property type="term" value="F:O-acetyltransferase activity"/>
    <property type="evidence" value="ECO:0007669"/>
    <property type="project" value="TreeGrafter"/>
</dbReference>
<feature type="transmembrane region" description="Helical" evidence="7">
    <location>
        <begin position="16"/>
        <end position="34"/>
    </location>
</feature>
<keyword evidence="3" id="KW-1003">Cell membrane</keyword>
<feature type="transmembrane region" description="Helical" evidence="7">
    <location>
        <begin position="87"/>
        <end position="106"/>
    </location>
</feature>
<dbReference type="InterPro" id="IPR002656">
    <property type="entry name" value="Acyl_transf_3_dom"/>
</dbReference>
<evidence type="ECO:0000259" key="8">
    <source>
        <dbReference type="Pfam" id="PF01757"/>
    </source>
</evidence>
<dbReference type="PANTHER" id="PTHR40074:SF2">
    <property type="entry name" value="O-ACETYLTRANSFERASE WECH"/>
    <property type="match status" value="1"/>
</dbReference>
<keyword evidence="6 7" id="KW-0472">Membrane</keyword>
<dbReference type="AlphaFoldDB" id="A0A921MHI7"/>
<organism evidence="9 10">
    <name type="scientific">Brevibacterium senegalense</name>
    <dbReference type="NCBI Taxonomy" id="1033736"/>
    <lineage>
        <taxon>Bacteria</taxon>
        <taxon>Bacillati</taxon>
        <taxon>Actinomycetota</taxon>
        <taxon>Actinomycetes</taxon>
        <taxon>Micrococcales</taxon>
        <taxon>Brevibacteriaceae</taxon>
        <taxon>Brevibacterium</taxon>
    </lineage>
</organism>